<evidence type="ECO:0000313" key="4">
    <source>
        <dbReference type="EMBL" id="KAK4176624.1"/>
    </source>
</evidence>
<dbReference type="AlphaFoldDB" id="A0AAN6W748"/>
<dbReference type="InterPro" id="IPR001509">
    <property type="entry name" value="Epimerase_deHydtase"/>
</dbReference>
<evidence type="ECO:0000256" key="2">
    <source>
        <dbReference type="ARBA" id="ARBA00023445"/>
    </source>
</evidence>
<organism evidence="4 5">
    <name type="scientific">Triangularia setosa</name>
    <dbReference type="NCBI Taxonomy" id="2587417"/>
    <lineage>
        <taxon>Eukaryota</taxon>
        <taxon>Fungi</taxon>
        <taxon>Dikarya</taxon>
        <taxon>Ascomycota</taxon>
        <taxon>Pezizomycotina</taxon>
        <taxon>Sordariomycetes</taxon>
        <taxon>Sordariomycetidae</taxon>
        <taxon>Sordariales</taxon>
        <taxon>Podosporaceae</taxon>
        <taxon>Triangularia</taxon>
    </lineage>
</organism>
<dbReference type="PANTHER" id="PTHR10366:SF562">
    <property type="entry name" value="ALDEHYDE REDUCTASE II (AFU_ORTHOLOGUE AFUA_1G11360)"/>
    <property type="match status" value="1"/>
</dbReference>
<dbReference type="InterPro" id="IPR050425">
    <property type="entry name" value="NAD(P)_dehydrat-like"/>
</dbReference>
<sequence>MNMPSITAKKLLPDDSLVLVTGVNGLIASHAADQLMAYGYKVRGTVRSASKNAYLNNLYSNRHGPGRFELVEVPDVTIKGAFDKALEGGVAAVGHVVGSVNLQVQDADKAAEEEILWQINFLEACIKTTTVKSFVFTSSAWAAWTPWSQRAMTLDGNSWNMEAVKLARDTHADASEKGMAGFMAMKTLIEQGVWRWVQEKKGALPFTFNTLLLDTVIGTCLDPKNQGIPSTAGMVHWVWENAHVDILNMMQPQWMVDCRDAGRLYVALLCTKPAVDKQRIYAFGDRYSFYQVGEMLKEMYPGHANKIARVENYGSDHTVVDTTVGKELLSRLGQDGEWRKLKESLADNAKSWLQLEKPGVTDHRHSTVPN</sequence>
<comment type="similarity">
    <text evidence="2">Belongs to the NAD(P)-dependent epimerase/dehydratase family. Dihydroflavonol-4-reductase subfamily.</text>
</comment>
<dbReference type="Proteomes" id="UP001302321">
    <property type="component" value="Unassembled WGS sequence"/>
</dbReference>
<evidence type="ECO:0000313" key="5">
    <source>
        <dbReference type="Proteomes" id="UP001302321"/>
    </source>
</evidence>
<dbReference type="Pfam" id="PF01370">
    <property type="entry name" value="Epimerase"/>
    <property type="match status" value="1"/>
</dbReference>
<reference evidence="4" key="2">
    <citation type="submission" date="2023-05" db="EMBL/GenBank/DDBJ databases">
        <authorList>
            <consortium name="Lawrence Berkeley National Laboratory"/>
            <person name="Steindorff A."/>
            <person name="Hensen N."/>
            <person name="Bonometti L."/>
            <person name="Westerberg I."/>
            <person name="Brannstrom I.O."/>
            <person name="Guillou S."/>
            <person name="Cros-Aarteil S."/>
            <person name="Calhoun S."/>
            <person name="Haridas S."/>
            <person name="Kuo A."/>
            <person name="Mondo S."/>
            <person name="Pangilinan J."/>
            <person name="Riley R."/>
            <person name="Labutti K."/>
            <person name="Andreopoulos B."/>
            <person name="Lipzen A."/>
            <person name="Chen C."/>
            <person name="Yanf M."/>
            <person name="Daum C."/>
            <person name="Ng V."/>
            <person name="Clum A."/>
            <person name="Ohm R."/>
            <person name="Martin F."/>
            <person name="Silar P."/>
            <person name="Natvig D."/>
            <person name="Lalanne C."/>
            <person name="Gautier V."/>
            <person name="Ament-Velasquez S.L."/>
            <person name="Kruys A."/>
            <person name="Hutchinson M.I."/>
            <person name="Powell A.J."/>
            <person name="Barry K."/>
            <person name="Miller A.N."/>
            <person name="Grigoriev I.V."/>
            <person name="Debuchy R."/>
            <person name="Gladieux P."/>
            <person name="Thoren M.H."/>
            <person name="Johannesson H."/>
        </authorList>
    </citation>
    <scope>NUCLEOTIDE SEQUENCE</scope>
    <source>
        <strain evidence="4">CBS 892.96</strain>
    </source>
</reference>
<feature type="domain" description="NAD-dependent epimerase/dehydratase" evidence="3">
    <location>
        <begin position="18"/>
        <end position="140"/>
    </location>
</feature>
<evidence type="ECO:0000259" key="3">
    <source>
        <dbReference type="Pfam" id="PF01370"/>
    </source>
</evidence>
<dbReference type="InterPro" id="IPR036291">
    <property type="entry name" value="NAD(P)-bd_dom_sf"/>
</dbReference>
<name>A0AAN6W748_9PEZI</name>
<dbReference type="EMBL" id="MU866191">
    <property type="protein sequence ID" value="KAK4176624.1"/>
    <property type="molecule type" value="Genomic_DNA"/>
</dbReference>
<dbReference type="SUPFAM" id="SSF51735">
    <property type="entry name" value="NAD(P)-binding Rossmann-fold domains"/>
    <property type="match status" value="1"/>
</dbReference>
<protein>
    <recommendedName>
        <fullName evidence="3">NAD-dependent epimerase/dehydratase domain-containing protein</fullName>
    </recommendedName>
</protein>
<comment type="caution">
    <text evidence="4">The sequence shown here is derived from an EMBL/GenBank/DDBJ whole genome shotgun (WGS) entry which is preliminary data.</text>
</comment>
<evidence type="ECO:0000256" key="1">
    <source>
        <dbReference type="ARBA" id="ARBA00023002"/>
    </source>
</evidence>
<accession>A0AAN6W748</accession>
<proteinExistence type="inferred from homology"/>
<dbReference type="PANTHER" id="PTHR10366">
    <property type="entry name" value="NAD DEPENDENT EPIMERASE/DEHYDRATASE"/>
    <property type="match status" value="1"/>
</dbReference>
<gene>
    <name evidence="4" type="ORF">QBC36DRAFT_238555</name>
</gene>
<dbReference type="Gene3D" id="3.40.50.720">
    <property type="entry name" value="NAD(P)-binding Rossmann-like Domain"/>
    <property type="match status" value="1"/>
</dbReference>
<dbReference type="GO" id="GO:0016616">
    <property type="term" value="F:oxidoreductase activity, acting on the CH-OH group of donors, NAD or NADP as acceptor"/>
    <property type="evidence" value="ECO:0007669"/>
    <property type="project" value="TreeGrafter"/>
</dbReference>
<dbReference type="FunFam" id="3.40.50.720:FF:000426">
    <property type="entry name" value="Aldehyde reductase 2"/>
    <property type="match status" value="1"/>
</dbReference>
<reference evidence="4" key="1">
    <citation type="journal article" date="2023" name="Mol. Phylogenet. Evol.">
        <title>Genome-scale phylogeny and comparative genomics of the fungal order Sordariales.</title>
        <authorList>
            <person name="Hensen N."/>
            <person name="Bonometti L."/>
            <person name="Westerberg I."/>
            <person name="Brannstrom I.O."/>
            <person name="Guillou S."/>
            <person name="Cros-Aarteil S."/>
            <person name="Calhoun S."/>
            <person name="Haridas S."/>
            <person name="Kuo A."/>
            <person name="Mondo S."/>
            <person name="Pangilinan J."/>
            <person name="Riley R."/>
            <person name="LaButti K."/>
            <person name="Andreopoulos B."/>
            <person name="Lipzen A."/>
            <person name="Chen C."/>
            <person name="Yan M."/>
            <person name="Daum C."/>
            <person name="Ng V."/>
            <person name="Clum A."/>
            <person name="Steindorff A."/>
            <person name="Ohm R.A."/>
            <person name="Martin F."/>
            <person name="Silar P."/>
            <person name="Natvig D.O."/>
            <person name="Lalanne C."/>
            <person name="Gautier V."/>
            <person name="Ament-Velasquez S.L."/>
            <person name="Kruys A."/>
            <person name="Hutchinson M.I."/>
            <person name="Powell A.J."/>
            <person name="Barry K."/>
            <person name="Miller A.N."/>
            <person name="Grigoriev I.V."/>
            <person name="Debuchy R."/>
            <person name="Gladieux P."/>
            <person name="Hiltunen Thoren M."/>
            <person name="Johannesson H."/>
        </authorList>
    </citation>
    <scope>NUCLEOTIDE SEQUENCE</scope>
    <source>
        <strain evidence="4">CBS 892.96</strain>
    </source>
</reference>
<keyword evidence="1" id="KW-0560">Oxidoreductase</keyword>
<keyword evidence="5" id="KW-1185">Reference proteome</keyword>